<reference evidence="3 4" key="1">
    <citation type="submission" date="2020-04" db="EMBL/GenBank/DDBJ databases">
        <authorList>
            <person name="Hitch T.C.A."/>
            <person name="Wylensek D."/>
            <person name="Clavel T."/>
        </authorList>
    </citation>
    <scope>NUCLEOTIDE SEQUENCE [LARGE SCALE GENOMIC DNA]</scope>
    <source>
        <strain evidence="3 4">Oil-RF-744-FAT-WT-6-1</strain>
    </source>
</reference>
<accession>A0A848BV92</accession>
<evidence type="ECO:0000313" key="4">
    <source>
        <dbReference type="Proteomes" id="UP000591071"/>
    </source>
</evidence>
<evidence type="ECO:0000313" key="5">
    <source>
        <dbReference type="Proteomes" id="UP001605989"/>
    </source>
</evidence>
<comment type="caution">
    <text evidence="3">The sequence shown here is derived from an EMBL/GenBank/DDBJ whole genome shotgun (WGS) entry which is preliminary data.</text>
</comment>
<dbReference type="Proteomes" id="UP000591071">
    <property type="component" value="Unassembled WGS sequence"/>
</dbReference>
<keyword evidence="1" id="KW-1133">Transmembrane helix</keyword>
<protein>
    <submittedName>
        <fullName evidence="3">Uncharacterized protein</fullName>
    </submittedName>
</protein>
<dbReference type="EMBL" id="JBIEKR010000008">
    <property type="protein sequence ID" value="MFG6273529.1"/>
    <property type="molecule type" value="Genomic_DNA"/>
</dbReference>
<reference evidence="2 5" key="2">
    <citation type="submission" date="2024-10" db="EMBL/GenBank/DDBJ databases">
        <authorList>
            <person name="Sang B.-I."/>
            <person name="Prabhaharan D."/>
        </authorList>
    </citation>
    <scope>NUCLEOTIDE SEQUENCE [LARGE SCALE GENOMIC DNA]</scope>
    <source>
        <strain evidence="2 5">MH</strain>
    </source>
</reference>
<sequence>MIKKIRHYYGSSYITLAGEISLAPESRGKLFTLTPDLKQTINQMISVLQEDYPFIRYDIQEGIMETTISLFAYQSACSDSLFLDHLKQWLIQLTRVLYAHHCIVTIHCNGTIIQDGIAREFCLLNKGEEIQYKITAEKAVTFVQHVMFSPWWRGSLTIILLIVLIWLVWEQLTPQPAGQLF</sequence>
<dbReference type="AlphaFoldDB" id="A0A848BV92"/>
<keyword evidence="1" id="KW-0812">Transmembrane</keyword>
<dbReference type="OrthoDB" id="1634323at2"/>
<dbReference type="EMBL" id="JABAFG010000007">
    <property type="protein sequence ID" value="NME28154.1"/>
    <property type="molecule type" value="Genomic_DNA"/>
</dbReference>
<proteinExistence type="predicted"/>
<feature type="transmembrane region" description="Helical" evidence="1">
    <location>
        <begin position="151"/>
        <end position="169"/>
    </location>
</feature>
<name>A0A848BV92_9FIRM</name>
<gene>
    <name evidence="2" type="ORF">ACGTZG_10040</name>
    <name evidence="3" type="ORF">HF872_05890</name>
</gene>
<evidence type="ECO:0000313" key="2">
    <source>
        <dbReference type="EMBL" id="MFG6273529.1"/>
    </source>
</evidence>
<dbReference type="KEGG" id="mhw:ACT01_00585"/>
<keyword evidence="5" id="KW-1185">Reference proteome</keyword>
<dbReference type="Proteomes" id="UP001605989">
    <property type="component" value="Unassembled WGS sequence"/>
</dbReference>
<evidence type="ECO:0000313" key="3">
    <source>
        <dbReference type="EMBL" id="NME28154.1"/>
    </source>
</evidence>
<evidence type="ECO:0000256" key="1">
    <source>
        <dbReference type="SAM" id="Phobius"/>
    </source>
</evidence>
<organism evidence="3 4">
    <name type="scientific">Megasphaera hexanoica</name>
    <dbReference type="NCBI Taxonomy" id="1675036"/>
    <lineage>
        <taxon>Bacteria</taxon>
        <taxon>Bacillati</taxon>
        <taxon>Bacillota</taxon>
        <taxon>Negativicutes</taxon>
        <taxon>Veillonellales</taxon>
        <taxon>Veillonellaceae</taxon>
        <taxon>Megasphaera</taxon>
    </lineage>
</organism>
<keyword evidence="1" id="KW-0472">Membrane</keyword>
<dbReference type="RefSeq" id="WP_059076869.1">
    <property type="nucleotide sequence ID" value="NZ_CP011940.1"/>
</dbReference>